<feature type="region of interest" description="Disordered" evidence="1">
    <location>
        <begin position="1"/>
        <end position="45"/>
    </location>
</feature>
<evidence type="ECO:0000313" key="2">
    <source>
        <dbReference type="EMBL" id="GAH68940.1"/>
    </source>
</evidence>
<dbReference type="EMBL" id="BARU01032253">
    <property type="protein sequence ID" value="GAH68940.1"/>
    <property type="molecule type" value="Genomic_DNA"/>
</dbReference>
<gene>
    <name evidence="2" type="ORF">S03H2_50889</name>
</gene>
<protein>
    <submittedName>
        <fullName evidence="2">Uncharacterized protein</fullName>
    </submittedName>
</protein>
<sequence length="45" mass="4914">MKDVRIKEGGRSKGGLNEMPTTPRPNPPKPMGVKKNEPKKIGKGE</sequence>
<dbReference type="AlphaFoldDB" id="X1II62"/>
<feature type="compositionally biased region" description="Basic and acidic residues" evidence="1">
    <location>
        <begin position="34"/>
        <end position="45"/>
    </location>
</feature>
<feature type="compositionally biased region" description="Basic and acidic residues" evidence="1">
    <location>
        <begin position="1"/>
        <end position="11"/>
    </location>
</feature>
<organism evidence="2">
    <name type="scientific">marine sediment metagenome</name>
    <dbReference type="NCBI Taxonomy" id="412755"/>
    <lineage>
        <taxon>unclassified sequences</taxon>
        <taxon>metagenomes</taxon>
        <taxon>ecological metagenomes</taxon>
    </lineage>
</organism>
<comment type="caution">
    <text evidence="2">The sequence shown here is derived from an EMBL/GenBank/DDBJ whole genome shotgun (WGS) entry which is preliminary data.</text>
</comment>
<accession>X1II62</accession>
<reference evidence="2" key="1">
    <citation type="journal article" date="2014" name="Front. Microbiol.">
        <title>High frequency of phylogenetically diverse reductive dehalogenase-homologous genes in deep subseafloor sedimentary metagenomes.</title>
        <authorList>
            <person name="Kawai M."/>
            <person name="Futagami T."/>
            <person name="Toyoda A."/>
            <person name="Takaki Y."/>
            <person name="Nishi S."/>
            <person name="Hori S."/>
            <person name="Arai W."/>
            <person name="Tsubouchi T."/>
            <person name="Morono Y."/>
            <person name="Uchiyama I."/>
            <person name="Ito T."/>
            <person name="Fujiyama A."/>
            <person name="Inagaki F."/>
            <person name="Takami H."/>
        </authorList>
    </citation>
    <scope>NUCLEOTIDE SEQUENCE</scope>
    <source>
        <strain evidence="2">Expedition CK06-06</strain>
    </source>
</reference>
<evidence type="ECO:0000256" key="1">
    <source>
        <dbReference type="SAM" id="MobiDB-lite"/>
    </source>
</evidence>
<proteinExistence type="predicted"/>
<name>X1II62_9ZZZZ</name>